<dbReference type="PROSITE" id="PS51257">
    <property type="entry name" value="PROKAR_LIPOPROTEIN"/>
    <property type="match status" value="1"/>
</dbReference>
<evidence type="ECO:0000313" key="3">
    <source>
        <dbReference type="EMBL" id="SKB60689.1"/>
    </source>
</evidence>
<accession>A0A1T5CMK9</accession>
<protein>
    <recommendedName>
        <fullName evidence="5">Collagen triple helix repeat-containing protein</fullName>
    </recommendedName>
</protein>
<sequence>MLKKLMVVAWLGLIGLSLGCDGEKGDVGPAGPAGPAGAVGPKGDSGVAGQDGIGARELVTGQVNSTNGGYTMGKNNLTPADTVALASSVVIVFIKSQNLWWALPGKVDFSDSTSTTFNFITLLRRNQFFIDIRPVSWTDGGDKAPERVFQSIRAVIIPSEKFRRNAEVDWNNYEEVVSTLGLTDKDIIKADL</sequence>
<dbReference type="Proteomes" id="UP000190897">
    <property type="component" value="Unassembled WGS sequence"/>
</dbReference>
<keyword evidence="4" id="KW-1185">Reference proteome</keyword>
<evidence type="ECO:0000256" key="2">
    <source>
        <dbReference type="SAM" id="SignalP"/>
    </source>
</evidence>
<keyword evidence="2" id="KW-0732">Signal</keyword>
<dbReference type="EMBL" id="FUZA01000001">
    <property type="protein sequence ID" value="SKB60689.1"/>
    <property type="molecule type" value="Genomic_DNA"/>
</dbReference>
<name>A0A1T5CMK9_9BACT</name>
<dbReference type="AlphaFoldDB" id="A0A1T5CMK9"/>
<evidence type="ECO:0000256" key="1">
    <source>
        <dbReference type="SAM" id="MobiDB-lite"/>
    </source>
</evidence>
<gene>
    <name evidence="3" type="ORF">SAMN05660293_01386</name>
</gene>
<feature type="compositionally biased region" description="Low complexity" evidence="1">
    <location>
        <begin position="27"/>
        <end position="44"/>
    </location>
</feature>
<dbReference type="STRING" id="651661.SAMN05660293_01386"/>
<proteinExistence type="predicted"/>
<organism evidence="3 4">
    <name type="scientific">Dyadobacter psychrophilus</name>
    <dbReference type="NCBI Taxonomy" id="651661"/>
    <lineage>
        <taxon>Bacteria</taxon>
        <taxon>Pseudomonadati</taxon>
        <taxon>Bacteroidota</taxon>
        <taxon>Cytophagia</taxon>
        <taxon>Cytophagales</taxon>
        <taxon>Spirosomataceae</taxon>
        <taxon>Dyadobacter</taxon>
    </lineage>
</organism>
<feature type="chain" id="PRO_5013046724" description="Collagen triple helix repeat-containing protein" evidence="2">
    <location>
        <begin position="20"/>
        <end position="192"/>
    </location>
</feature>
<evidence type="ECO:0008006" key="5">
    <source>
        <dbReference type="Google" id="ProtNLM"/>
    </source>
</evidence>
<reference evidence="4" key="1">
    <citation type="submission" date="2017-02" db="EMBL/GenBank/DDBJ databases">
        <authorList>
            <person name="Varghese N."/>
            <person name="Submissions S."/>
        </authorList>
    </citation>
    <scope>NUCLEOTIDE SEQUENCE [LARGE SCALE GENOMIC DNA]</scope>
    <source>
        <strain evidence="4">DSM 22270</strain>
    </source>
</reference>
<dbReference type="OrthoDB" id="949042at2"/>
<feature type="signal peptide" evidence="2">
    <location>
        <begin position="1"/>
        <end position="19"/>
    </location>
</feature>
<feature type="region of interest" description="Disordered" evidence="1">
    <location>
        <begin position="27"/>
        <end position="46"/>
    </location>
</feature>
<evidence type="ECO:0000313" key="4">
    <source>
        <dbReference type="Proteomes" id="UP000190897"/>
    </source>
</evidence>
<dbReference type="RefSeq" id="WP_082213855.1">
    <property type="nucleotide sequence ID" value="NZ_FUZA01000001.1"/>
</dbReference>